<dbReference type="InterPro" id="IPR012551">
    <property type="entry name" value="DUF1707_SHOCT-like"/>
</dbReference>
<evidence type="ECO:0000313" key="8">
    <source>
        <dbReference type="EMBL" id="MDA0564620.1"/>
    </source>
</evidence>
<feature type="transmembrane region" description="Helical" evidence="6">
    <location>
        <begin position="147"/>
        <end position="166"/>
    </location>
</feature>
<accession>A0A9X3NQ21</accession>
<keyword evidence="4 6" id="KW-0472">Membrane</keyword>
<keyword evidence="2 6" id="KW-0812">Transmembrane</keyword>
<evidence type="ECO:0000259" key="7">
    <source>
        <dbReference type="Pfam" id="PF08044"/>
    </source>
</evidence>
<reference evidence="8" key="1">
    <citation type="submission" date="2021-10" db="EMBL/GenBank/DDBJ databases">
        <title>Streptomonospora sp. nov., isolated from mangrove soil.</title>
        <authorList>
            <person name="Chen X."/>
            <person name="Ge X."/>
            <person name="Liu W."/>
        </authorList>
    </citation>
    <scope>NUCLEOTIDE SEQUENCE</scope>
    <source>
        <strain evidence="8">S1-112</strain>
    </source>
</reference>
<feature type="region of interest" description="Disordered" evidence="5">
    <location>
        <begin position="58"/>
        <end position="77"/>
    </location>
</feature>
<evidence type="ECO:0000256" key="6">
    <source>
        <dbReference type="SAM" id="Phobius"/>
    </source>
</evidence>
<feature type="transmembrane region" description="Helical" evidence="6">
    <location>
        <begin position="83"/>
        <end position="105"/>
    </location>
</feature>
<proteinExistence type="predicted"/>
<dbReference type="InterPro" id="IPR019109">
    <property type="entry name" value="MamF_MmsF"/>
</dbReference>
<keyword evidence="9" id="KW-1185">Reference proteome</keyword>
<organism evidence="8 9">
    <name type="scientific">Streptomonospora mangrovi</name>
    <dbReference type="NCBI Taxonomy" id="2883123"/>
    <lineage>
        <taxon>Bacteria</taxon>
        <taxon>Bacillati</taxon>
        <taxon>Actinomycetota</taxon>
        <taxon>Actinomycetes</taxon>
        <taxon>Streptosporangiales</taxon>
        <taxon>Nocardiopsidaceae</taxon>
        <taxon>Streptomonospora</taxon>
    </lineage>
</organism>
<comment type="subcellular location">
    <subcellularLocation>
        <location evidence="1">Membrane</location>
        <topology evidence="1">Multi-pass membrane protein</topology>
    </subcellularLocation>
</comment>
<name>A0A9X3NQ21_9ACTN</name>
<evidence type="ECO:0000313" key="9">
    <source>
        <dbReference type="Proteomes" id="UP001140076"/>
    </source>
</evidence>
<evidence type="ECO:0000256" key="3">
    <source>
        <dbReference type="ARBA" id="ARBA00022989"/>
    </source>
</evidence>
<gene>
    <name evidence="8" type="ORF">LG943_09800</name>
</gene>
<feature type="domain" description="DUF1707" evidence="7">
    <location>
        <begin position="1"/>
        <end position="51"/>
    </location>
</feature>
<evidence type="ECO:0000256" key="2">
    <source>
        <dbReference type="ARBA" id="ARBA00022692"/>
    </source>
</evidence>
<keyword evidence="3 6" id="KW-1133">Transmembrane helix</keyword>
<feature type="compositionally biased region" description="Low complexity" evidence="5">
    <location>
        <begin position="60"/>
        <end position="73"/>
    </location>
</feature>
<comment type="caution">
    <text evidence="8">The sequence shown here is derived from an EMBL/GenBank/DDBJ whole genome shotgun (WGS) entry which is preliminary data.</text>
</comment>
<evidence type="ECO:0000256" key="4">
    <source>
        <dbReference type="ARBA" id="ARBA00023136"/>
    </source>
</evidence>
<dbReference type="Pfam" id="PF08044">
    <property type="entry name" value="DUF1707"/>
    <property type="match status" value="1"/>
</dbReference>
<dbReference type="Proteomes" id="UP001140076">
    <property type="component" value="Unassembled WGS sequence"/>
</dbReference>
<evidence type="ECO:0000256" key="1">
    <source>
        <dbReference type="ARBA" id="ARBA00004141"/>
    </source>
</evidence>
<sequence>MRLTHADRDSAMETLREAYALGQLDESEFEERLDLAMKAKFPADLQPLLADVVPQHRAARGGAPRPGAAGPAPEVSTSPSERLLASLAHFSGYASVFGPLLMLLAARDTAPYVRRHIIEALNYQITVMVGSVVMLMLSWLILPVAVFLFLVVGWVFLPAVGAIVTLTQGTWRYPVTWRPVRDT</sequence>
<dbReference type="RefSeq" id="WP_270071902.1">
    <property type="nucleotide sequence ID" value="NZ_JAJAQC010000013.1"/>
</dbReference>
<dbReference type="AlphaFoldDB" id="A0A9X3NQ21"/>
<dbReference type="EMBL" id="JAJAQC010000013">
    <property type="protein sequence ID" value="MDA0564620.1"/>
    <property type="molecule type" value="Genomic_DNA"/>
</dbReference>
<evidence type="ECO:0000256" key="5">
    <source>
        <dbReference type="SAM" id="MobiDB-lite"/>
    </source>
</evidence>
<protein>
    <submittedName>
        <fullName evidence="8">DUF1707 and DUF4870 domain-containing protein</fullName>
    </submittedName>
</protein>
<feature type="transmembrane region" description="Helical" evidence="6">
    <location>
        <begin position="117"/>
        <end position="141"/>
    </location>
</feature>
<dbReference type="Pfam" id="PF09685">
    <property type="entry name" value="MamF_MmsF"/>
    <property type="match status" value="1"/>
</dbReference>